<dbReference type="InterPro" id="IPR004700">
    <property type="entry name" value="PTS_IIC_man"/>
</dbReference>
<dbReference type="OrthoDB" id="7058816at2"/>
<feature type="transmembrane region" description="Helical" evidence="9">
    <location>
        <begin position="106"/>
        <end position="127"/>
    </location>
</feature>
<evidence type="ECO:0000313" key="11">
    <source>
        <dbReference type="Proteomes" id="UP000178622"/>
    </source>
</evidence>
<keyword evidence="6 9" id="KW-0812">Transmembrane</keyword>
<keyword evidence="2" id="KW-0813">Transport</keyword>
<evidence type="ECO:0000256" key="8">
    <source>
        <dbReference type="ARBA" id="ARBA00023136"/>
    </source>
</evidence>
<evidence type="ECO:0000256" key="3">
    <source>
        <dbReference type="ARBA" id="ARBA00022475"/>
    </source>
</evidence>
<comment type="caution">
    <text evidence="10">The sequence shown here is derived from an EMBL/GenBank/DDBJ whole genome shotgun (WGS) entry which is preliminary data.</text>
</comment>
<proteinExistence type="predicted"/>
<feature type="transmembrane region" description="Helical" evidence="9">
    <location>
        <begin position="66"/>
        <end position="86"/>
    </location>
</feature>
<dbReference type="InterPro" id="IPR050303">
    <property type="entry name" value="GatZ_KbaZ_carbometab"/>
</dbReference>
<evidence type="ECO:0000256" key="6">
    <source>
        <dbReference type="ARBA" id="ARBA00022692"/>
    </source>
</evidence>
<feature type="transmembrane region" description="Helical" evidence="9">
    <location>
        <begin position="191"/>
        <end position="211"/>
    </location>
</feature>
<dbReference type="PANTHER" id="PTHR32502">
    <property type="entry name" value="N-ACETYLGALACTOSAMINE PERMEASE II COMPONENT-RELATED"/>
    <property type="match status" value="1"/>
</dbReference>
<feature type="transmembrane region" description="Helical" evidence="9">
    <location>
        <begin position="32"/>
        <end position="54"/>
    </location>
</feature>
<feature type="transmembrane region" description="Helical" evidence="9">
    <location>
        <begin position="231"/>
        <end position="250"/>
    </location>
</feature>
<dbReference type="Pfam" id="PF03609">
    <property type="entry name" value="EII-Sor"/>
    <property type="match status" value="1"/>
</dbReference>
<keyword evidence="3" id="KW-1003">Cell membrane</keyword>
<keyword evidence="8 9" id="KW-0472">Membrane</keyword>
<dbReference type="EMBL" id="MKIR01000004">
    <property type="protein sequence ID" value="OFI49937.1"/>
    <property type="molecule type" value="Genomic_DNA"/>
</dbReference>
<evidence type="ECO:0000313" key="10">
    <source>
        <dbReference type="EMBL" id="OFI49937.1"/>
    </source>
</evidence>
<dbReference type="Proteomes" id="UP000178622">
    <property type="component" value="Unassembled WGS sequence"/>
</dbReference>
<reference evidence="11" key="1">
    <citation type="submission" date="2016-09" db="EMBL/GenBank/DDBJ databases">
        <title>Draft genome sequence of a novel species of the family Streptococcaceae isolated from flowers.</title>
        <authorList>
            <person name="Chuah L.-O."/>
            <person name="Yap K.-P."/>
            <person name="Thong K.L."/>
            <person name="Liong M.T."/>
            <person name="Ahmad R."/>
            <person name="Rusul G."/>
        </authorList>
    </citation>
    <scope>NUCLEOTIDE SEQUENCE [LARGE SCALE GENOMIC DNA]</scope>
    <source>
        <strain evidence="11">DF1</strain>
    </source>
</reference>
<name>A0A1E8GP25_9LACT</name>
<evidence type="ECO:0000256" key="1">
    <source>
        <dbReference type="ARBA" id="ARBA00004651"/>
    </source>
</evidence>
<dbReference type="RefSeq" id="WP_070787711.1">
    <property type="nucleotide sequence ID" value="NZ_MKIR01000004.1"/>
</dbReference>
<evidence type="ECO:0000256" key="9">
    <source>
        <dbReference type="SAM" id="Phobius"/>
    </source>
</evidence>
<evidence type="ECO:0000256" key="2">
    <source>
        <dbReference type="ARBA" id="ARBA00022448"/>
    </source>
</evidence>
<keyword evidence="5" id="KW-0598">Phosphotransferase system</keyword>
<keyword evidence="11" id="KW-1185">Reference proteome</keyword>
<organism evidence="10 11">
    <name type="scientific">Floricoccus tropicus</name>
    <dbReference type="NCBI Taxonomy" id="1859473"/>
    <lineage>
        <taxon>Bacteria</taxon>
        <taxon>Bacillati</taxon>
        <taxon>Bacillota</taxon>
        <taxon>Bacilli</taxon>
        <taxon>Lactobacillales</taxon>
        <taxon>Streptococcaceae</taxon>
        <taxon>Floricoccus</taxon>
    </lineage>
</organism>
<dbReference type="NCBIfam" id="NF011647">
    <property type="entry name" value="PRK15065.1"/>
    <property type="match status" value="1"/>
</dbReference>
<dbReference type="GO" id="GO:0005886">
    <property type="term" value="C:plasma membrane"/>
    <property type="evidence" value="ECO:0007669"/>
    <property type="project" value="UniProtKB-SubCell"/>
</dbReference>
<dbReference type="GO" id="GO:0009401">
    <property type="term" value="P:phosphoenolpyruvate-dependent sugar phosphotransferase system"/>
    <property type="evidence" value="ECO:0007669"/>
    <property type="project" value="UniProtKB-KW"/>
</dbReference>
<evidence type="ECO:0000256" key="7">
    <source>
        <dbReference type="ARBA" id="ARBA00022989"/>
    </source>
</evidence>
<gene>
    <name evidence="10" type="ORF">BG261_09845</name>
</gene>
<accession>A0A1E8GP25</accession>
<dbReference type="PROSITE" id="PS51106">
    <property type="entry name" value="PTS_EIIC_TYPE_4"/>
    <property type="match status" value="1"/>
</dbReference>
<comment type="subcellular location">
    <subcellularLocation>
        <location evidence="1">Cell membrane</location>
        <topology evidence="1">Multi-pass membrane protein</topology>
    </subcellularLocation>
</comment>
<evidence type="ECO:0000256" key="5">
    <source>
        <dbReference type="ARBA" id="ARBA00022683"/>
    </source>
</evidence>
<dbReference type="STRING" id="1859473.BG261_09845"/>
<keyword evidence="4" id="KW-0762">Sugar transport</keyword>
<evidence type="ECO:0000256" key="4">
    <source>
        <dbReference type="ARBA" id="ARBA00022597"/>
    </source>
</evidence>
<dbReference type="PANTHER" id="PTHR32502:SF25">
    <property type="entry name" value="PHOSPHOTRANSFERASE SYSTEM, MANNOSE-SPECIFIC EIIC"/>
    <property type="match status" value="1"/>
</dbReference>
<keyword evidence="7 9" id="KW-1133">Transmembrane helix</keyword>
<dbReference type="AlphaFoldDB" id="A0A1E8GP25"/>
<feature type="transmembrane region" description="Helical" evidence="9">
    <location>
        <begin position="148"/>
        <end position="171"/>
    </location>
</feature>
<sequence>MEYGVLSVILILIFAFLAGMEGILDSFELHQPVIACSLIGIATGHIAPCVILGGSLQILAAGWANIGAAVAPDAALASVASAIILVQSHDWTKSDTVTNGEMQTVIGTAILLATAGLVLTTLVRLLSVGIVHRADAAAEQGNYRGVEMWHIVALMMQGLRIAIPAGLLLLIPASAVQKGLLLLPDWFTGGMAVGGGMVVAVGYAMVINLMASREVWPFFFLGFALAPIKELTLIAMGIIGVAMAFIYLALQNSGGGNGAGGSSTTDPIGDILNDY</sequence>
<protein>
    <submittedName>
        <fullName evidence="10">PTS mannose/fructose/sorbose transporter subunit IIC</fullName>
    </submittedName>
</protein>